<dbReference type="EC" id="2.1.1.226" evidence="5"/>
<dbReference type="RefSeq" id="WP_201328557.1">
    <property type="nucleotide sequence ID" value="NZ_AP017470.1"/>
</dbReference>
<dbReference type="Pfam" id="PF01479">
    <property type="entry name" value="S4"/>
    <property type="match status" value="1"/>
</dbReference>
<dbReference type="InterPro" id="IPR029063">
    <property type="entry name" value="SAM-dependent_MTases_sf"/>
</dbReference>
<dbReference type="SUPFAM" id="SSF55174">
    <property type="entry name" value="Alpha-L RNA-binding motif"/>
    <property type="match status" value="1"/>
</dbReference>
<evidence type="ECO:0000313" key="5">
    <source>
        <dbReference type="EMBL" id="BBB32214.1"/>
    </source>
</evidence>
<protein>
    <submittedName>
        <fullName evidence="5">23S rRNA (Cytidine1920-2'-O)/16S rRNA (Cytidine1409-2'-O)-methyltransferase</fullName>
        <ecNumber evidence="5">2.1.1.226</ecNumber>
        <ecNumber evidence="5">2.1.1.227</ecNumber>
    </submittedName>
</protein>
<gene>
    <name evidence="5" type="primary">tlyA</name>
    <name evidence="5" type="ORF">TTHT_0638</name>
</gene>
<keyword evidence="5" id="KW-0489">Methyltransferase</keyword>
<dbReference type="GO" id="GO:0032259">
    <property type="term" value="P:methylation"/>
    <property type="evidence" value="ECO:0007669"/>
    <property type="project" value="UniProtKB-KW"/>
</dbReference>
<reference evidence="5 6" key="1">
    <citation type="journal article" date="2012" name="Extremophiles">
        <title>Thermotomaculum hydrothermale gen. nov., sp. nov., a novel heterotrophic thermophile within the phylum Acidobacteria from a deep-sea hydrothermal vent chimney in the Southern Okinawa Trough.</title>
        <authorList>
            <person name="Izumi H."/>
            <person name="Nunoura T."/>
            <person name="Miyazaki M."/>
            <person name="Mino S."/>
            <person name="Toki T."/>
            <person name="Takai K."/>
            <person name="Sako Y."/>
            <person name="Sawabe T."/>
            <person name="Nakagawa S."/>
        </authorList>
    </citation>
    <scope>NUCLEOTIDE SEQUENCE [LARGE SCALE GENOMIC DNA]</scope>
    <source>
        <strain evidence="5 6">AC55</strain>
    </source>
</reference>
<evidence type="ECO:0000256" key="3">
    <source>
        <dbReference type="PROSITE-ProRule" id="PRU00182"/>
    </source>
</evidence>
<dbReference type="GO" id="GO:0008168">
    <property type="term" value="F:methyltransferase activity"/>
    <property type="evidence" value="ECO:0007669"/>
    <property type="project" value="UniProtKB-KW"/>
</dbReference>
<dbReference type="PIRSF" id="PIRSF005578">
    <property type="entry name" value="TlyA"/>
    <property type="match status" value="1"/>
</dbReference>
<dbReference type="Gene3D" id="3.10.290.10">
    <property type="entry name" value="RNA-binding S4 domain"/>
    <property type="match status" value="1"/>
</dbReference>
<dbReference type="Pfam" id="PF01728">
    <property type="entry name" value="FtsJ"/>
    <property type="match status" value="1"/>
</dbReference>
<dbReference type="Proteomes" id="UP000595564">
    <property type="component" value="Chromosome"/>
</dbReference>
<dbReference type="SMART" id="SM00363">
    <property type="entry name" value="S4"/>
    <property type="match status" value="1"/>
</dbReference>
<dbReference type="AlphaFoldDB" id="A0A7R6PGK1"/>
<accession>A0A7R6PGK1</accession>
<evidence type="ECO:0000256" key="2">
    <source>
        <dbReference type="ARBA" id="ARBA00029460"/>
    </source>
</evidence>
<dbReference type="InterPro" id="IPR047048">
    <property type="entry name" value="TlyA"/>
</dbReference>
<dbReference type="SUPFAM" id="SSF53335">
    <property type="entry name" value="S-adenosyl-L-methionine-dependent methyltransferases"/>
    <property type="match status" value="1"/>
</dbReference>
<dbReference type="GO" id="GO:0003723">
    <property type="term" value="F:RNA binding"/>
    <property type="evidence" value="ECO:0007669"/>
    <property type="project" value="UniProtKB-KW"/>
</dbReference>
<comment type="similarity">
    <text evidence="2">Belongs to the TlyA family.</text>
</comment>
<keyword evidence="6" id="KW-1185">Reference proteome</keyword>
<evidence type="ECO:0000256" key="1">
    <source>
        <dbReference type="ARBA" id="ARBA00022884"/>
    </source>
</evidence>
<dbReference type="PROSITE" id="PS50889">
    <property type="entry name" value="S4"/>
    <property type="match status" value="1"/>
</dbReference>
<feature type="domain" description="RNA-binding S4" evidence="4">
    <location>
        <begin position="5"/>
        <end position="68"/>
    </location>
</feature>
<dbReference type="InterPro" id="IPR004538">
    <property type="entry name" value="Hemolysin_A/TlyA"/>
</dbReference>
<keyword evidence="5" id="KW-0808">Transferase</keyword>
<dbReference type="PANTHER" id="PTHR32319:SF0">
    <property type="entry name" value="BACTERIAL HEMOLYSIN-LIKE PROTEIN"/>
    <property type="match status" value="1"/>
</dbReference>
<organism evidence="5 6">
    <name type="scientific">Thermotomaculum hydrothermale</name>
    <dbReference type="NCBI Taxonomy" id="981385"/>
    <lineage>
        <taxon>Bacteria</taxon>
        <taxon>Pseudomonadati</taxon>
        <taxon>Acidobacteriota</taxon>
        <taxon>Holophagae</taxon>
        <taxon>Thermotomaculales</taxon>
        <taxon>Thermotomaculaceae</taxon>
        <taxon>Thermotomaculum</taxon>
    </lineage>
</organism>
<keyword evidence="1 3" id="KW-0694">RNA-binding</keyword>
<dbReference type="Gene3D" id="3.40.50.150">
    <property type="entry name" value="Vaccinia Virus protein VP39"/>
    <property type="match status" value="1"/>
</dbReference>
<dbReference type="NCBIfam" id="TIGR00478">
    <property type="entry name" value="tly"/>
    <property type="match status" value="1"/>
</dbReference>
<dbReference type="PANTHER" id="PTHR32319">
    <property type="entry name" value="BACTERIAL HEMOLYSIN-LIKE PROTEIN"/>
    <property type="match status" value="1"/>
</dbReference>
<evidence type="ECO:0000259" key="4">
    <source>
        <dbReference type="SMART" id="SM00363"/>
    </source>
</evidence>
<proteinExistence type="inferred from homology"/>
<dbReference type="InterPro" id="IPR002877">
    <property type="entry name" value="RNA_MeTrfase_FtsJ_dom"/>
</dbReference>
<dbReference type="InterPro" id="IPR002942">
    <property type="entry name" value="S4_RNA-bd"/>
</dbReference>
<evidence type="ECO:0000313" key="6">
    <source>
        <dbReference type="Proteomes" id="UP000595564"/>
    </source>
</evidence>
<dbReference type="EC" id="2.1.1.227" evidence="5"/>
<name>A0A7R6PGK1_9BACT</name>
<sequence>MAKKERADKLLVQRNLVKSREEARRLIMAGLVFLDNKRIEKAGELIPIEKEIFVKRKLHNYVGRGGLKLEKALNEFKIDVKDRICADIGSSTGGFTDCLLQRGAKLVFAIDTGTNQLDLKLRKDNRVVVMENFNARYLKREDLSFPVSFICMDVSFISVKKIIPVFTSIIDEERDFDAVILIKPQFEVGKDEVEKKGIIKDKTKHFRVIEDIISFSNSHGFCAENLTKSPIQGQKGNIEYLLHLKVKGNCSNIINKKRVEEVVFNEI</sequence>
<dbReference type="InterPro" id="IPR036986">
    <property type="entry name" value="S4_RNA-bd_sf"/>
</dbReference>
<dbReference type="CDD" id="cd00165">
    <property type="entry name" value="S4"/>
    <property type="match status" value="1"/>
</dbReference>
<dbReference type="EMBL" id="AP017470">
    <property type="protein sequence ID" value="BBB32214.1"/>
    <property type="molecule type" value="Genomic_DNA"/>
</dbReference>
<dbReference type="KEGG" id="thyd:TTHT_0638"/>